<accession>A0A6J4MF69</accession>
<dbReference type="EMBL" id="CADCTZ010000568">
    <property type="protein sequence ID" value="CAA9353549.1"/>
    <property type="molecule type" value="Genomic_DNA"/>
</dbReference>
<reference evidence="1" key="1">
    <citation type="submission" date="2020-02" db="EMBL/GenBank/DDBJ databases">
        <authorList>
            <person name="Meier V. D."/>
        </authorList>
    </citation>
    <scope>NUCLEOTIDE SEQUENCE</scope>
    <source>
        <strain evidence="1">AVDCRST_MAG84</strain>
    </source>
</reference>
<name>A0A6J4MF69_9CYAN</name>
<sequence>MCREGHTSLATGGVTIAASPAMPSLFQQSSLQYAFMFLRAIGS</sequence>
<proteinExistence type="predicted"/>
<protein>
    <submittedName>
        <fullName evidence="1">Uncharacterized protein</fullName>
    </submittedName>
</protein>
<organism evidence="1">
    <name type="scientific">uncultured Microcoleus sp</name>
    <dbReference type="NCBI Taxonomy" id="259945"/>
    <lineage>
        <taxon>Bacteria</taxon>
        <taxon>Bacillati</taxon>
        <taxon>Cyanobacteriota</taxon>
        <taxon>Cyanophyceae</taxon>
        <taxon>Oscillatoriophycideae</taxon>
        <taxon>Oscillatoriales</taxon>
        <taxon>Microcoleaceae</taxon>
        <taxon>Microcoleus</taxon>
        <taxon>environmental samples</taxon>
    </lineage>
</organism>
<dbReference type="AlphaFoldDB" id="A0A6J4MF69"/>
<evidence type="ECO:0000313" key="1">
    <source>
        <dbReference type="EMBL" id="CAA9353549.1"/>
    </source>
</evidence>
<gene>
    <name evidence="1" type="ORF">AVDCRST_MAG84-2995</name>
</gene>